<dbReference type="PRINTS" id="PR00870">
    <property type="entry name" value="DNAPOLXBETA"/>
</dbReference>
<organism evidence="3 4">
    <name type="scientific">Phytophthora cactorum</name>
    <dbReference type="NCBI Taxonomy" id="29920"/>
    <lineage>
        <taxon>Eukaryota</taxon>
        <taxon>Sar</taxon>
        <taxon>Stramenopiles</taxon>
        <taxon>Oomycota</taxon>
        <taxon>Peronosporomycetes</taxon>
        <taxon>Peronosporales</taxon>
        <taxon>Peronosporaceae</taxon>
        <taxon>Phytophthora</taxon>
    </lineage>
</organism>
<dbReference type="GO" id="GO:0005634">
    <property type="term" value="C:nucleus"/>
    <property type="evidence" value="ECO:0007669"/>
    <property type="project" value="UniProtKB-SubCell"/>
</dbReference>
<keyword evidence="1" id="KW-0234">DNA repair</keyword>
<keyword evidence="1" id="KW-0548">Nucleotidyltransferase</keyword>
<dbReference type="Proteomes" id="UP000251314">
    <property type="component" value="Unassembled WGS sequence"/>
</dbReference>
<evidence type="ECO:0000256" key="1">
    <source>
        <dbReference type="RuleBase" id="RU366014"/>
    </source>
</evidence>
<dbReference type="STRING" id="29920.A0A329RRL4"/>
<dbReference type="InterPro" id="IPR022312">
    <property type="entry name" value="DNA_pol_X"/>
</dbReference>
<gene>
    <name evidence="3" type="ORF">PC110_g16355</name>
    <name evidence="2" type="ORF">PC113_g14868</name>
</gene>
<keyword evidence="1" id="KW-0239">DNA-directed DNA polymerase</keyword>
<dbReference type="EMBL" id="MJFZ01000578">
    <property type="protein sequence ID" value="RAW27255.1"/>
    <property type="molecule type" value="Genomic_DNA"/>
</dbReference>
<dbReference type="InterPro" id="IPR043519">
    <property type="entry name" value="NT_sf"/>
</dbReference>
<sequence length="388" mass="43410">MHQGPIRRPMLLFCLQALDEFVARSEWLGQQHWRVQACKLARRVFTAMWGADVLGSASSEPDILLSDYVSKKSAVVGVALDVWRIIARYWDKYKQNYLHQQELYFTDVPEGGSTRAVSKRDQLRMLLNIYGMKPSQALRLVEQQGGDELNVCELTEKKFHAVTHGLPSIGHLRVGMEYLGCNDAASSEDSTTIARQPMISQQDGKTAFNAILIHLTNWNEDVQVFPCGSFSRGAAFISVLDVLVAVPTPERESANSKEGAGVRAFEEVIAALATANVIQKGAMRRLSGTRGACIIPFKNSSILLDLKVYCPPRSWFALLYFTGPENFVLTFFTNLLKRSLREIPDTSFECIYASVAEALGQEARFEIASEKDLFDLVGRDYVQPTDRV</sequence>
<dbReference type="OrthoDB" id="205514at2759"/>
<dbReference type="AlphaFoldDB" id="A0A329RRL4"/>
<dbReference type="Proteomes" id="UP000735874">
    <property type="component" value="Unassembled WGS sequence"/>
</dbReference>
<protein>
    <recommendedName>
        <fullName evidence="1">DNA polymerase</fullName>
        <ecNumber evidence="1">2.7.7.7</ecNumber>
    </recommendedName>
</protein>
<dbReference type="EMBL" id="RCMG01000531">
    <property type="protein sequence ID" value="KAG2852617.1"/>
    <property type="molecule type" value="Genomic_DNA"/>
</dbReference>
<dbReference type="PANTHER" id="PTHR11276:SF28">
    <property type="entry name" value="DNA POLYMERASE LAMBDA"/>
    <property type="match status" value="1"/>
</dbReference>
<proteinExistence type="inferred from homology"/>
<dbReference type="InterPro" id="IPR002008">
    <property type="entry name" value="DNA_pol_X_beta-like"/>
</dbReference>
<keyword evidence="1" id="KW-0808">Transferase</keyword>
<evidence type="ECO:0000313" key="4">
    <source>
        <dbReference type="Proteomes" id="UP000251314"/>
    </source>
</evidence>
<dbReference type="GO" id="GO:0003887">
    <property type="term" value="F:DNA-directed DNA polymerase activity"/>
    <property type="evidence" value="ECO:0007669"/>
    <property type="project" value="UniProtKB-UniRule"/>
</dbReference>
<comment type="similarity">
    <text evidence="1">Belongs to the DNA polymerase type-X family.</text>
</comment>
<comment type="caution">
    <text evidence="3">The sequence shown here is derived from an EMBL/GenBank/DDBJ whole genome shotgun (WGS) entry which is preliminary data.</text>
</comment>
<dbReference type="SUPFAM" id="SSF81301">
    <property type="entry name" value="Nucleotidyltransferase"/>
    <property type="match status" value="1"/>
</dbReference>
<keyword evidence="1" id="KW-0227">DNA damage</keyword>
<comment type="subcellular location">
    <subcellularLocation>
        <location evidence="1">Nucleus</location>
    </subcellularLocation>
</comment>
<comment type="function">
    <text evidence="1">DNA polymerase that functions in several pathways of DNA repair. Involved in base excision repair (BER) responsible for repair of lesions that give rise to abasic (AP) sites in DNA. Also contributes to DNA double-strand break repair by non-homologous end joining and homologous recombination. Has both template-dependent and template-independent (terminal transferase) DNA polymerase activities. Has also a 5'-deoxyribose-5-phosphate lyase (dRP lyase) activity.</text>
</comment>
<reference evidence="2" key="2">
    <citation type="submission" date="2018-10" db="EMBL/GenBank/DDBJ databases">
        <title>Effector identification in a new, highly contiguous assembly of the strawberry crown rot pathogen Phytophthora cactorum.</title>
        <authorList>
            <person name="Armitage A.D."/>
            <person name="Nellist C.F."/>
            <person name="Bates H."/>
            <person name="Vickerstaff R.J."/>
            <person name="Harrison R.J."/>
        </authorList>
    </citation>
    <scope>NUCLEOTIDE SEQUENCE</scope>
    <source>
        <strain evidence="2">15-7</strain>
    </source>
</reference>
<comment type="catalytic activity">
    <reaction evidence="1">
        <text>DNA(n) + a 2'-deoxyribonucleoside 5'-triphosphate = DNA(n+1) + diphosphate</text>
        <dbReference type="Rhea" id="RHEA:22508"/>
        <dbReference type="Rhea" id="RHEA-COMP:17339"/>
        <dbReference type="Rhea" id="RHEA-COMP:17340"/>
        <dbReference type="ChEBI" id="CHEBI:33019"/>
        <dbReference type="ChEBI" id="CHEBI:61560"/>
        <dbReference type="ChEBI" id="CHEBI:173112"/>
        <dbReference type="EC" id="2.7.7.7"/>
    </reaction>
</comment>
<accession>A0A329RRL4</accession>
<dbReference type="Gene3D" id="3.30.460.10">
    <property type="entry name" value="Beta Polymerase, domain 2"/>
    <property type="match status" value="1"/>
</dbReference>
<dbReference type="GO" id="GO:0003677">
    <property type="term" value="F:DNA binding"/>
    <property type="evidence" value="ECO:0007669"/>
    <property type="project" value="UniProtKB-UniRule"/>
</dbReference>
<dbReference type="VEuPathDB" id="FungiDB:PC110_g16355"/>
<dbReference type="EC" id="2.7.7.7" evidence="1"/>
<evidence type="ECO:0000313" key="2">
    <source>
        <dbReference type="EMBL" id="KAG2852617.1"/>
    </source>
</evidence>
<name>A0A329RRL4_9STRA</name>
<keyword evidence="4" id="KW-1185">Reference proteome</keyword>
<evidence type="ECO:0000313" key="3">
    <source>
        <dbReference type="EMBL" id="RAW27255.1"/>
    </source>
</evidence>
<dbReference type="GO" id="GO:0006303">
    <property type="term" value="P:double-strand break repair via nonhomologous end joining"/>
    <property type="evidence" value="ECO:0007669"/>
    <property type="project" value="TreeGrafter"/>
</dbReference>
<reference evidence="3 4" key="1">
    <citation type="submission" date="2018-01" db="EMBL/GenBank/DDBJ databases">
        <title>Draft genome of the strawberry crown rot pathogen Phytophthora cactorum.</title>
        <authorList>
            <person name="Armitage A.D."/>
            <person name="Lysoe E."/>
            <person name="Nellist C.F."/>
            <person name="Harrison R.J."/>
            <person name="Brurberg M.B."/>
        </authorList>
    </citation>
    <scope>NUCLEOTIDE SEQUENCE [LARGE SCALE GENOMIC DNA]</scope>
    <source>
        <strain evidence="3 4">10300</strain>
    </source>
</reference>
<keyword evidence="1" id="KW-0539">Nucleus</keyword>
<dbReference type="PANTHER" id="PTHR11276">
    <property type="entry name" value="DNA POLYMERASE TYPE-X FAMILY MEMBER"/>
    <property type="match status" value="1"/>
</dbReference>
<dbReference type="GO" id="GO:0046872">
    <property type="term" value="F:metal ion binding"/>
    <property type="evidence" value="ECO:0007669"/>
    <property type="project" value="UniProtKB-UniRule"/>
</dbReference>